<proteinExistence type="predicted"/>
<dbReference type="Pfam" id="PF19919">
    <property type="entry name" value="bpX3"/>
    <property type="match status" value="1"/>
</dbReference>
<name>A0ABP6UR74_9FLAO</name>
<evidence type="ECO:0000259" key="1">
    <source>
        <dbReference type="Pfam" id="PF19919"/>
    </source>
</evidence>
<dbReference type="EMBL" id="BAABCW010000020">
    <property type="protein sequence ID" value="GAA3519131.1"/>
    <property type="molecule type" value="Genomic_DNA"/>
</dbReference>
<comment type="caution">
    <text evidence="2">The sequence shown here is derived from an EMBL/GenBank/DDBJ whole genome shotgun (WGS) entry which is preliminary data.</text>
</comment>
<evidence type="ECO:0000313" key="3">
    <source>
        <dbReference type="Proteomes" id="UP001500459"/>
    </source>
</evidence>
<dbReference type="RefSeq" id="WP_344929916.1">
    <property type="nucleotide sequence ID" value="NZ_BAABCW010000020.1"/>
</dbReference>
<reference evidence="3" key="1">
    <citation type="journal article" date="2019" name="Int. J. Syst. Evol. Microbiol.">
        <title>The Global Catalogue of Microorganisms (GCM) 10K type strain sequencing project: providing services to taxonomists for standard genome sequencing and annotation.</title>
        <authorList>
            <consortium name="The Broad Institute Genomics Platform"/>
            <consortium name="The Broad Institute Genome Sequencing Center for Infectious Disease"/>
            <person name="Wu L."/>
            <person name="Ma J."/>
        </authorList>
    </citation>
    <scope>NUCLEOTIDE SEQUENCE [LARGE SCALE GENOMIC DNA]</scope>
    <source>
        <strain evidence="3">JCM 17106</strain>
    </source>
</reference>
<sequence length="579" mass="66777">MKFKIKPFHKNSYPLGGLLIKHPSIQYWMQEIQALGVPLHTFDIYPIPGMQPNSVWGCLLIFHTELNTSLAGKHHACQRVCKHLLIPEKSIYYPAIKKVELDKIFGEFPHIIHPDFGLVELKETLSITDMLTFPEEVSSFITQPKTPVFIPHQIKSFQVAPIPPEEVLKNLEEKVFPKEEKLEDKPLSMLEKGKLSFYKLLFNTKEDVNTKDNTETRIEKTGITKFIQRVTSGFSTKENNWTNKLQENFEDLEQRNRKQIDKLLDMLKNNPEEGLKYAIPLDDQGTGRGGTTGAFNLSKRWFDFSLSGTTRGSTSGSGGIDLGNDFNTLQSQYHSTARDLIKKGAYHKASFIYMRLLKNYMLAAETLEAGDYFQEAASIYYIQANNKRKAAECYEKAHMIENAIDIYEELGENEKVGDLYLDINNRKKATVFFQKVVEEYQLKDQFLKSSIVLRHKIQDPVAAQNSLLEGWRKNKDAFNCLNNYFSNIGDEKLLKNEIEAIYKDEVTDTNITSFLQVIQYEYRRDTKNATRIREIGYELIAKQLATNPSIVSELKVFNPKDKELLKDMIRFKSGRKKEK</sequence>
<organism evidence="2 3">
    <name type="scientific">Aquimarina addita</name>
    <dbReference type="NCBI Taxonomy" id="870485"/>
    <lineage>
        <taxon>Bacteria</taxon>
        <taxon>Pseudomonadati</taxon>
        <taxon>Bacteroidota</taxon>
        <taxon>Flavobacteriia</taxon>
        <taxon>Flavobacteriales</taxon>
        <taxon>Flavobacteriaceae</taxon>
        <taxon>Aquimarina</taxon>
    </lineage>
</organism>
<dbReference type="InterPro" id="IPR045551">
    <property type="entry name" value="bpX3"/>
</dbReference>
<dbReference type="Proteomes" id="UP001500459">
    <property type="component" value="Unassembled WGS sequence"/>
</dbReference>
<dbReference type="InterPro" id="IPR011990">
    <property type="entry name" value="TPR-like_helical_dom_sf"/>
</dbReference>
<dbReference type="SUPFAM" id="SSF48452">
    <property type="entry name" value="TPR-like"/>
    <property type="match status" value="1"/>
</dbReference>
<keyword evidence="3" id="KW-1185">Reference proteome</keyword>
<evidence type="ECO:0000313" key="2">
    <source>
        <dbReference type="EMBL" id="GAA3519131.1"/>
    </source>
</evidence>
<accession>A0ABP6UR74</accession>
<protein>
    <recommendedName>
        <fullName evidence="1">MoxR-vWA-beta-propeller ternary system domain-containing protein</fullName>
    </recommendedName>
</protein>
<feature type="domain" description="MoxR-vWA-beta-propeller ternary system" evidence="1">
    <location>
        <begin position="2"/>
        <end position="172"/>
    </location>
</feature>
<gene>
    <name evidence="2" type="ORF">GCM10022393_36620</name>
</gene>